<dbReference type="OrthoDB" id="9766983at2"/>
<dbReference type="InterPro" id="IPR011059">
    <property type="entry name" value="Metal-dep_hydrolase_composite"/>
</dbReference>
<accession>A0A1Q2M1D8</accession>
<reference evidence="1" key="1">
    <citation type="submission" date="2017-02" db="EMBL/GenBank/DDBJ databases">
        <title>Genome of Microbulbifer agarilyticus GP101.</title>
        <authorList>
            <person name="Jung J."/>
            <person name="Bae S.S."/>
            <person name="Baek K."/>
        </authorList>
    </citation>
    <scope>NUCLEOTIDE SEQUENCE [LARGE SCALE GENOMIC DNA]</scope>
    <source>
        <strain evidence="1">GP101</strain>
    </source>
</reference>
<dbReference type="STRING" id="260552.Mag101_00755"/>
<gene>
    <name evidence="1" type="ORF">Mag101_00755</name>
</gene>
<sequence>MATWKIWIGAVILLCAACVYGEEYDLVILGGRVMDPETMLDAKLNVGVKDGIIATITPDSITGTETIDASGHVVAPGFIDTHFHALDGLSMKMAARDGVTTGMDLEIGAININDWYAAKKNKWPVNYGVGISQEGVRMLVHDPEAKIQGWQDAPTILGPLQKATTADGVAGWASKVSNREEMNQILQLLDEGFAQGAINLASTTAYMREGLTAQEMYESQKLAADWGRFTASHTRYHGSSSDPEAEQGANELIANAFVLDAGLLILHNNDYGWAQIEEKLQAGRAKGLNWWSEYYPYDAASTAIGSGFFQPEVFVDRMGGDYERDMYDPTQDKFLTKEEYEKIAKSDPGRLVVIFSPARKKWLPQWLRIPHMTVASDAIFSGKGVDSWDLDWSEYQGHPRTGGTRAKVIRLGREQGVPLMFSLAQMSYWPAYHLGKAGLESMKVRGRMQEGMVADIVVFDPLKTRETSTYKAGEQGNPSTGIPYVIVNGQQVVKDNKFLKVWAGQPIRYPSSNDSKFEPISEEEWLDRHAIRTHSVHENLRSLGEPDDTH</sequence>
<dbReference type="InterPro" id="IPR032466">
    <property type="entry name" value="Metal_Hydrolase"/>
</dbReference>
<dbReference type="EMBL" id="CP019650">
    <property type="protein sequence ID" value="AQQ66338.1"/>
    <property type="molecule type" value="Genomic_DNA"/>
</dbReference>
<name>A0A1Q2M1D8_9GAMM</name>
<dbReference type="InterPro" id="IPR023100">
    <property type="entry name" value="D-aminoacylase_insert_dom_sf"/>
</dbReference>
<evidence type="ECO:0000313" key="1">
    <source>
        <dbReference type="EMBL" id="AQQ66338.1"/>
    </source>
</evidence>
<dbReference type="RefSeq" id="WP_077399400.1">
    <property type="nucleotide sequence ID" value="NZ_CP019650.1"/>
</dbReference>
<dbReference type="SUPFAM" id="SSF51338">
    <property type="entry name" value="Composite domain of metallo-dependent hydrolases"/>
    <property type="match status" value="1"/>
</dbReference>
<dbReference type="SUPFAM" id="SSF51556">
    <property type="entry name" value="Metallo-dependent hydrolases"/>
    <property type="match status" value="1"/>
</dbReference>
<dbReference type="InterPro" id="IPR050378">
    <property type="entry name" value="Metallo-dep_Hydrolases_sf"/>
</dbReference>
<organism evidence="1 2">
    <name type="scientific">Microbulbifer agarilyticus</name>
    <dbReference type="NCBI Taxonomy" id="260552"/>
    <lineage>
        <taxon>Bacteria</taxon>
        <taxon>Pseudomonadati</taxon>
        <taxon>Pseudomonadota</taxon>
        <taxon>Gammaproteobacteria</taxon>
        <taxon>Cellvibrionales</taxon>
        <taxon>Microbulbiferaceae</taxon>
        <taxon>Microbulbifer</taxon>
    </lineage>
</organism>
<proteinExistence type="predicted"/>
<dbReference type="PANTHER" id="PTHR11647">
    <property type="entry name" value="HYDRANTOINASE/DIHYDROPYRIMIDINASE FAMILY MEMBER"/>
    <property type="match status" value="1"/>
</dbReference>
<dbReference type="Gene3D" id="3.30.1490.130">
    <property type="entry name" value="D-aminoacylase. Domain 3"/>
    <property type="match status" value="1"/>
</dbReference>
<dbReference type="Proteomes" id="UP000188219">
    <property type="component" value="Chromosome"/>
</dbReference>
<protein>
    <submittedName>
        <fullName evidence="1">Aminoacylase</fullName>
    </submittedName>
</protein>
<dbReference type="Gene3D" id="2.30.40.10">
    <property type="entry name" value="Urease, subunit C, domain 1"/>
    <property type="match status" value="1"/>
</dbReference>
<dbReference type="AlphaFoldDB" id="A0A1Q2M1D8"/>
<dbReference type="Gene3D" id="3.20.20.140">
    <property type="entry name" value="Metal-dependent hydrolases"/>
    <property type="match status" value="1"/>
</dbReference>
<dbReference type="GO" id="GO:0016811">
    <property type="term" value="F:hydrolase activity, acting on carbon-nitrogen (but not peptide) bonds, in linear amides"/>
    <property type="evidence" value="ECO:0007669"/>
    <property type="project" value="InterPro"/>
</dbReference>
<dbReference type="PANTHER" id="PTHR11647:SF1">
    <property type="entry name" value="COLLAPSIN RESPONSE MEDIATOR PROTEIN"/>
    <property type="match status" value="1"/>
</dbReference>
<evidence type="ECO:0000313" key="2">
    <source>
        <dbReference type="Proteomes" id="UP000188219"/>
    </source>
</evidence>
<keyword evidence="2" id="KW-1185">Reference proteome</keyword>
<dbReference type="KEGG" id="maga:Mag101_00755"/>